<reference evidence="2 3" key="1">
    <citation type="journal article" date="2015" name="Genome Announc.">
        <title>Expanding the biotechnology potential of lactobacilli through comparative genomics of 213 strains and associated genera.</title>
        <authorList>
            <person name="Sun Z."/>
            <person name="Harris H.M."/>
            <person name="McCann A."/>
            <person name="Guo C."/>
            <person name="Argimon S."/>
            <person name="Zhang W."/>
            <person name="Yang X."/>
            <person name="Jeffery I.B."/>
            <person name="Cooney J.C."/>
            <person name="Kagawa T.F."/>
            <person name="Liu W."/>
            <person name="Song Y."/>
            <person name="Salvetti E."/>
            <person name="Wrobel A."/>
            <person name="Rasinkangas P."/>
            <person name="Parkhill J."/>
            <person name="Rea M.C."/>
            <person name="O'Sullivan O."/>
            <person name="Ritari J."/>
            <person name="Douillard F.P."/>
            <person name="Paul Ross R."/>
            <person name="Yang R."/>
            <person name="Briner A.E."/>
            <person name="Felis G.E."/>
            <person name="de Vos W.M."/>
            <person name="Barrangou R."/>
            <person name="Klaenhammer T.R."/>
            <person name="Caufield P.W."/>
            <person name="Cui Y."/>
            <person name="Zhang H."/>
            <person name="O'Toole P.W."/>
        </authorList>
    </citation>
    <scope>NUCLEOTIDE SEQUENCE [LARGE SCALE GENOMIC DNA]</scope>
    <source>
        <strain evidence="2 3">DSM 24716</strain>
    </source>
</reference>
<dbReference type="Proteomes" id="UP000051006">
    <property type="component" value="Unassembled WGS sequence"/>
</dbReference>
<dbReference type="SMART" id="SM01117">
    <property type="entry name" value="Cyt-b5"/>
    <property type="match status" value="1"/>
</dbReference>
<keyword evidence="3" id="KW-1185">Reference proteome</keyword>
<evidence type="ECO:0000259" key="1">
    <source>
        <dbReference type="SMART" id="SM01117"/>
    </source>
</evidence>
<comment type="caution">
    <text evidence="2">The sequence shown here is derived from an EMBL/GenBank/DDBJ whole genome shotgun (WGS) entry which is preliminary data.</text>
</comment>
<organism evidence="2 3">
    <name type="scientific">Companilactobacillus kimchiensis</name>
    <dbReference type="NCBI Taxonomy" id="993692"/>
    <lineage>
        <taxon>Bacteria</taxon>
        <taxon>Bacillati</taxon>
        <taxon>Bacillota</taxon>
        <taxon>Bacilli</taxon>
        <taxon>Lactobacillales</taxon>
        <taxon>Lactobacillaceae</taxon>
        <taxon>Companilactobacillus</taxon>
    </lineage>
</organism>
<dbReference type="STRING" id="993692.IV57_GL000752"/>
<dbReference type="InterPro" id="IPR001199">
    <property type="entry name" value="Cyt_B5-like_heme/steroid-bd"/>
</dbReference>
<gene>
    <name evidence="2" type="ORF">IV57_GL000752</name>
</gene>
<dbReference type="EMBL" id="JQCF01000016">
    <property type="protein sequence ID" value="KRN98840.1"/>
    <property type="molecule type" value="Genomic_DNA"/>
</dbReference>
<dbReference type="Pfam" id="PF00173">
    <property type="entry name" value="Cyt-b5"/>
    <property type="match status" value="1"/>
</dbReference>
<protein>
    <recommendedName>
        <fullName evidence="1">Cytochrome b5 heme-binding domain-containing protein</fullName>
    </recommendedName>
</protein>
<dbReference type="InterPro" id="IPR036400">
    <property type="entry name" value="Cyt_B5-like_heme/steroid_sf"/>
</dbReference>
<dbReference type="PATRIC" id="fig|993692.3.peg.759"/>
<dbReference type="Gene3D" id="3.10.120.10">
    <property type="entry name" value="Cytochrome b5-like heme/steroid binding domain"/>
    <property type="match status" value="1"/>
</dbReference>
<evidence type="ECO:0000313" key="3">
    <source>
        <dbReference type="Proteomes" id="UP000051006"/>
    </source>
</evidence>
<accession>A0A0R2LAJ9</accession>
<dbReference type="SUPFAM" id="SSF55856">
    <property type="entry name" value="Cytochrome b5-like heme/steroid binding domain"/>
    <property type="match status" value="1"/>
</dbReference>
<sequence length="77" mass="8404">MADKQITLEELKEYNGENGKPAYVAIDGIVYDVTDVEPWADGKHHGNVAGKDLSEAIKKSPNKHSVLAKLTEVGKLK</sequence>
<evidence type="ECO:0000313" key="2">
    <source>
        <dbReference type="EMBL" id="KRN98840.1"/>
    </source>
</evidence>
<feature type="domain" description="Cytochrome b5 heme-binding" evidence="1">
    <location>
        <begin position="6"/>
        <end position="77"/>
    </location>
</feature>
<proteinExistence type="predicted"/>
<dbReference type="AlphaFoldDB" id="A0A0R2LAJ9"/>
<dbReference type="OrthoDB" id="9785263at2"/>
<dbReference type="RefSeq" id="WP_057881097.1">
    <property type="nucleotide sequence ID" value="NZ_JQCF01000016.1"/>
</dbReference>
<name>A0A0R2LAJ9_9LACO</name>